<dbReference type="GO" id="GO:0009166">
    <property type="term" value="P:nucleotide catabolic process"/>
    <property type="evidence" value="ECO:0007669"/>
    <property type="project" value="InterPro"/>
</dbReference>
<dbReference type="GO" id="GO:0030288">
    <property type="term" value="C:outer membrane-bounded periplasmic space"/>
    <property type="evidence" value="ECO:0007669"/>
    <property type="project" value="TreeGrafter"/>
</dbReference>
<feature type="chain" id="PRO_5005136165" evidence="1">
    <location>
        <begin position="27"/>
        <end position="622"/>
    </location>
</feature>
<sequence>MRRTSLTIAATVAAATVVGLPTAASAAPKDVTVQLLAMNDFHGRVSETTGSDSQLLTAPGLDGAYGSADDVKTVVGGSANVATTVKDLQASFDDTTKGPHTSLFVGAGDLISASPFESSVFKDEPTIEVLNAMGLDASSVGNHEFDRGTEELRRISAATDGTFTDDVTECEGVTVGVDGCFGTDGHEFEGADFPYLAANVISNETGEPMLPPYQVFTTPANQKVAMIGVVTKTTPSIVSPTGIADVRFIDEAEAVNTWVPRLQAMGIQAIGVLIHEGGTAGNAAPPTPAYDGCAGLTGPIVDINQRIDPAVDLIVSAHSHNAYNCKIADGSGEERLVTQAGYYGRLVSDIRLSLDRTTGDVNRAATYSATNVPVTRTAPDPTVQAIVDYWNGRAAEAGNAVVGSITADITRAYTTPAPTPAVPNPAPVENRGGESSLGNLVAQAQLEALQSDQYGNPVIAFMNPGGLRTDLTYASSQGGEAPGEVTFRELFNVQPFSNTVNAVTLTGAAIKDVLEQQFPSAARSSQLILGTSAGFSYQYNAAAPAGQRVVAGSITLNGVAIDPAASYRVVANSFLIGGGDSFTAFTTGTDPITGPVDADTAVAYFEAHSPVSPPAADHAKPV</sequence>
<dbReference type="InterPro" id="IPR029052">
    <property type="entry name" value="Metallo-depent_PP-like"/>
</dbReference>
<gene>
    <name evidence="3" type="ordered locus">MODMU_4497</name>
</gene>
<keyword evidence="4" id="KW-1185">Reference proteome</keyword>
<dbReference type="eggNOG" id="COG0737">
    <property type="taxonomic scope" value="Bacteria"/>
</dbReference>
<dbReference type="KEGG" id="mmar:MODMU_4497"/>
<comment type="similarity">
    <text evidence="1">Belongs to the 5'-nucleotidase family.</text>
</comment>
<keyword evidence="1" id="KW-0378">Hydrolase</keyword>
<accession>I4F2L7</accession>
<dbReference type="GO" id="GO:0008768">
    <property type="term" value="F:UDP-sugar diphosphatase activity"/>
    <property type="evidence" value="ECO:0007669"/>
    <property type="project" value="TreeGrafter"/>
</dbReference>
<evidence type="ECO:0000256" key="1">
    <source>
        <dbReference type="RuleBase" id="RU362119"/>
    </source>
</evidence>
<name>I4F2L7_MODI5</name>
<evidence type="ECO:0000313" key="3">
    <source>
        <dbReference type="EMBL" id="CCH89880.1"/>
    </source>
</evidence>
<keyword evidence="1" id="KW-0732">Signal</keyword>
<dbReference type="STRING" id="477641.MODMU_4497"/>
<protein>
    <submittedName>
        <fullName evidence="3">5'-nucleotidase</fullName>
    </submittedName>
</protein>
<dbReference type="Gene3D" id="3.60.21.10">
    <property type="match status" value="1"/>
</dbReference>
<dbReference type="GO" id="GO:0008253">
    <property type="term" value="F:5'-nucleotidase activity"/>
    <property type="evidence" value="ECO:0007669"/>
    <property type="project" value="TreeGrafter"/>
</dbReference>
<organism evidence="3 4">
    <name type="scientific">Modestobacter italicus (strain DSM 44449 / CECT 9708 / BC 501)</name>
    <dbReference type="NCBI Taxonomy" id="2732864"/>
    <lineage>
        <taxon>Bacteria</taxon>
        <taxon>Bacillati</taxon>
        <taxon>Actinomycetota</taxon>
        <taxon>Actinomycetes</taxon>
        <taxon>Geodermatophilales</taxon>
        <taxon>Geodermatophilaceae</taxon>
        <taxon>Modestobacter</taxon>
    </lineage>
</organism>
<feature type="signal peptide" evidence="1">
    <location>
        <begin position="1"/>
        <end position="26"/>
    </location>
</feature>
<proteinExistence type="inferred from homology"/>
<feature type="domain" description="5'-Nucleotidase C-terminal" evidence="2">
    <location>
        <begin position="429"/>
        <end position="586"/>
    </location>
</feature>
<dbReference type="PANTHER" id="PTHR11575">
    <property type="entry name" value="5'-NUCLEOTIDASE-RELATED"/>
    <property type="match status" value="1"/>
</dbReference>
<dbReference type="SUPFAM" id="SSF56300">
    <property type="entry name" value="Metallo-dependent phosphatases"/>
    <property type="match status" value="1"/>
</dbReference>
<dbReference type="InterPro" id="IPR008334">
    <property type="entry name" value="5'-Nucleotdase_C"/>
</dbReference>
<dbReference type="InterPro" id="IPR036907">
    <property type="entry name" value="5'-Nucleotdase_C_sf"/>
</dbReference>
<keyword evidence="1" id="KW-0547">Nucleotide-binding</keyword>
<dbReference type="AlphaFoldDB" id="I4F2L7"/>
<dbReference type="HOGENOM" id="CLU_005854_5_2_11"/>
<reference evidence="3 4" key="1">
    <citation type="journal article" date="2012" name="J. Bacteriol.">
        <title>Genome Sequence of Radiation-Resistant Modestobacter marinus Strain BC501, a Representative Actinobacterium That Thrives on Calcareous Stone Surfaces.</title>
        <authorList>
            <person name="Normand P."/>
            <person name="Gury J."/>
            <person name="Pujic P."/>
            <person name="Chouaia B."/>
            <person name="Crotti E."/>
            <person name="Brusetti L."/>
            <person name="Daffonchio D."/>
            <person name="Vacherie B."/>
            <person name="Barbe V."/>
            <person name="Medigue C."/>
            <person name="Calteau A."/>
            <person name="Ghodhbane-Gtari F."/>
            <person name="Essoussi I."/>
            <person name="Nouioui I."/>
            <person name="Abbassi-Ghozzi I."/>
            <person name="Gtari M."/>
        </authorList>
    </citation>
    <scope>NUCLEOTIDE SEQUENCE [LARGE SCALE GENOMIC DNA]</scope>
    <source>
        <strain evidence="4">BC 501</strain>
    </source>
</reference>
<evidence type="ECO:0000259" key="2">
    <source>
        <dbReference type="Pfam" id="PF02872"/>
    </source>
</evidence>
<dbReference type="Pfam" id="PF02872">
    <property type="entry name" value="5_nucleotid_C"/>
    <property type="match status" value="1"/>
</dbReference>
<dbReference type="GO" id="GO:0000166">
    <property type="term" value="F:nucleotide binding"/>
    <property type="evidence" value="ECO:0007669"/>
    <property type="project" value="UniProtKB-KW"/>
</dbReference>
<dbReference type="Gene3D" id="3.90.780.10">
    <property type="entry name" value="5'-Nucleotidase, C-terminal domain"/>
    <property type="match status" value="1"/>
</dbReference>
<dbReference type="InterPro" id="IPR006179">
    <property type="entry name" value="5_nucleotidase/apyrase"/>
</dbReference>
<dbReference type="OMA" id="NYDCDSP"/>
<dbReference type="SUPFAM" id="SSF55816">
    <property type="entry name" value="5'-nucleotidase (syn. UDP-sugar hydrolase), C-terminal domain"/>
    <property type="match status" value="1"/>
</dbReference>
<dbReference type="EMBL" id="FO203431">
    <property type="protein sequence ID" value="CCH89880.1"/>
    <property type="molecule type" value="Genomic_DNA"/>
</dbReference>
<dbReference type="OrthoDB" id="1016457at2"/>
<dbReference type="PRINTS" id="PR01607">
    <property type="entry name" value="APYRASEFAMLY"/>
</dbReference>
<dbReference type="Proteomes" id="UP000006461">
    <property type="component" value="Chromosome"/>
</dbReference>
<evidence type="ECO:0000313" key="4">
    <source>
        <dbReference type="Proteomes" id="UP000006461"/>
    </source>
</evidence>
<dbReference type="PANTHER" id="PTHR11575:SF24">
    <property type="entry name" value="5'-NUCLEOTIDASE"/>
    <property type="match status" value="1"/>
</dbReference>
<dbReference type="PATRIC" id="fig|477641.3.peg.4206"/>